<sequence length="272" mass="29354">MIKEKVMKKILLFSMLGFALNMNAQTVVFEEDFGVVTANTNIADHTDFENGTPIVFTGNATIRISTPSEGYVGASGEGCVFIGAATPQQSITIEGINTVDFTDLALSLGHYKGTNAGSNELLIDVSEDGTAWTGLTYTRPTGAGTSNWILIEPTGTIPATANLRIRFSNPSDSNVGFRIDDVKLTGVDPTANTKNEMKDKFKVYPNPVSDGMVYITNQNNDDLNVKIYDITGKMLKNVKATDKVSIDGFATGIYLMKIESNGQSITKKIVVK</sequence>
<dbReference type="EMBL" id="RQVQ01000036">
    <property type="protein sequence ID" value="RRJ88941.1"/>
    <property type="molecule type" value="Genomic_DNA"/>
</dbReference>
<dbReference type="InterPro" id="IPR026444">
    <property type="entry name" value="Secre_tail"/>
</dbReference>
<reference evidence="4 6" key="1">
    <citation type="submission" date="2018-11" db="EMBL/GenBank/DDBJ databases">
        <title>Flavobacterium sp. nov., YIM 102701-2 draft genome.</title>
        <authorList>
            <person name="Li G."/>
            <person name="Jiang Y."/>
        </authorList>
    </citation>
    <scope>NUCLEOTIDE SEQUENCE [LARGE SCALE GENOMIC DNA]</scope>
    <source>
        <strain evidence="4 6">YIM 102701-2</strain>
    </source>
</reference>
<dbReference type="EMBL" id="RQVQ01000006">
    <property type="protein sequence ID" value="RRJ92317.1"/>
    <property type="molecule type" value="Genomic_DNA"/>
</dbReference>
<keyword evidence="6" id="KW-1185">Reference proteome</keyword>
<feature type="chain" id="PRO_5033801583" evidence="2">
    <location>
        <begin position="25"/>
        <end position="272"/>
    </location>
</feature>
<gene>
    <name evidence="5" type="ORF">EG240_03840</name>
    <name evidence="4" type="ORF">EG240_13115</name>
</gene>
<evidence type="ECO:0000313" key="4">
    <source>
        <dbReference type="EMBL" id="RRJ88941.1"/>
    </source>
</evidence>
<dbReference type="AlphaFoldDB" id="A0A3P3W1M1"/>
<dbReference type="Gene3D" id="2.60.120.260">
    <property type="entry name" value="Galactose-binding domain-like"/>
    <property type="match status" value="1"/>
</dbReference>
<comment type="caution">
    <text evidence="4">The sequence shown here is derived from an EMBL/GenBank/DDBJ whole genome shotgun (WGS) entry which is preliminary data.</text>
</comment>
<evidence type="ECO:0000313" key="6">
    <source>
        <dbReference type="Proteomes" id="UP000275719"/>
    </source>
</evidence>
<name>A0A3P3W1M1_9FLAO</name>
<feature type="signal peptide" evidence="2">
    <location>
        <begin position="1"/>
        <end position="24"/>
    </location>
</feature>
<organism evidence="4 6">
    <name type="scientific">Paenimyroides tangerinum</name>
    <dbReference type="NCBI Taxonomy" id="2488728"/>
    <lineage>
        <taxon>Bacteria</taxon>
        <taxon>Pseudomonadati</taxon>
        <taxon>Bacteroidota</taxon>
        <taxon>Flavobacteriia</taxon>
        <taxon>Flavobacteriales</taxon>
        <taxon>Flavobacteriaceae</taxon>
        <taxon>Paenimyroides</taxon>
    </lineage>
</organism>
<evidence type="ECO:0000256" key="2">
    <source>
        <dbReference type="SAM" id="SignalP"/>
    </source>
</evidence>
<feature type="domain" description="Secretion system C-terminal sorting" evidence="3">
    <location>
        <begin position="203"/>
        <end position="271"/>
    </location>
</feature>
<evidence type="ECO:0000256" key="1">
    <source>
        <dbReference type="ARBA" id="ARBA00022729"/>
    </source>
</evidence>
<evidence type="ECO:0000259" key="3">
    <source>
        <dbReference type="Pfam" id="PF18962"/>
    </source>
</evidence>
<keyword evidence="1 2" id="KW-0732">Signal</keyword>
<evidence type="ECO:0000313" key="5">
    <source>
        <dbReference type="EMBL" id="RRJ92317.1"/>
    </source>
</evidence>
<dbReference type="Proteomes" id="UP000275719">
    <property type="component" value="Unassembled WGS sequence"/>
</dbReference>
<proteinExistence type="predicted"/>
<dbReference type="NCBIfam" id="TIGR04183">
    <property type="entry name" value="Por_Secre_tail"/>
    <property type="match status" value="1"/>
</dbReference>
<accession>A0A3P3W1M1</accession>
<protein>
    <submittedName>
        <fullName evidence="4">T9SS C-terminal target domain-containing protein</fullName>
    </submittedName>
</protein>
<dbReference type="Pfam" id="PF18962">
    <property type="entry name" value="Por_Secre_tail"/>
    <property type="match status" value="1"/>
</dbReference>